<evidence type="ECO:0000313" key="3">
    <source>
        <dbReference type="Proteomes" id="UP001375240"/>
    </source>
</evidence>
<gene>
    <name evidence="2" type="ORF">TWF696_005123</name>
</gene>
<keyword evidence="3" id="KW-1185">Reference proteome</keyword>
<accession>A0AAV9V034</accession>
<protein>
    <submittedName>
        <fullName evidence="2">Uncharacterized protein</fullName>
    </submittedName>
</protein>
<organism evidence="2 3">
    <name type="scientific">Orbilia brochopaga</name>
    <dbReference type="NCBI Taxonomy" id="3140254"/>
    <lineage>
        <taxon>Eukaryota</taxon>
        <taxon>Fungi</taxon>
        <taxon>Dikarya</taxon>
        <taxon>Ascomycota</taxon>
        <taxon>Pezizomycotina</taxon>
        <taxon>Orbiliomycetes</taxon>
        <taxon>Orbiliales</taxon>
        <taxon>Orbiliaceae</taxon>
        <taxon>Orbilia</taxon>
    </lineage>
</organism>
<evidence type="ECO:0000313" key="2">
    <source>
        <dbReference type="EMBL" id="KAK6353133.1"/>
    </source>
</evidence>
<proteinExistence type="predicted"/>
<keyword evidence="1" id="KW-1133">Transmembrane helix</keyword>
<feature type="transmembrane region" description="Helical" evidence="1">
    <location>
        <begin position="80"/>
        <end position="98"/>
    </location>
</feature>
<feature type="transmembrane region" description="Helical" evidence="1">
    <location>
        <begin position="49"/>
        <end position="68"/>
    </location>
</feature>
<evidence type="ECO:0000256" key="1">
    <source>
        <dbReference type="SAM" id="Phobius"/>
    </source>
</evidence>
<sequence length="204" mass="22587">MDDIEETIDAEGPDFEWPSNPPPTHHRVFTLGRTTYRILIFPRNQSMEWYVQSMFLIGSALGFLRRRLTLGGGEMRGRQFVGEIAGLAMLPPALGYLARAARVVPFSIWTFAAFALGFVMSAIVLTTGILLLAWWAEPREFDGYLRVLVRYGSGGQERTLDSRRRAAEFEDGEDLDLGDVVMNGGPGIDGDSDSDDGHLVCGIN</sequence>
<keyword evidence="1" id="KW-0812">Transmembrane</keyword>
<comment type="caution">
    <text evidence="2">The sequence shown here is derived from an EMBL/GenBank/DDBJ whole genome shotgun (WGS) entry which is preliminary data.</text>
</comment>
<name>A0AAV9V034_9PEZI</name>
<keyword evidence="1" id="KW-0472">Membrane</keyword>
<dbReference type="EMBL" id="JAVHNQ010000003">
    <property type="protein sequence ID" value="KAK6353133.1"/>
    <property type="molecule type" value="Genomic_DNA"/>
</dbReference>
<dbReference type="AlphaFoldDB" id="A0AAV9V034"/>
<dbReference type="Proteomes" id="UP001375240">
    <property type="component" value="Unassembled WGS sequence"/>
</dbReference>
<reference evidence="2 3" key="1">
    <citation type="submission" date="2019-10" db="EMBL/GenBank/DDBJ databases">
        <authorList>
            <person name="Palmer J.M."/>
        </authorList>
    </citation>
    <scope>NUCLEOTIDE SEQUENCE [LARGE SCALE GENOMIC DNA]</scope>
    <source>
        <strain evidence="2 3">TWF696</strain>
    </source>
</reference>
<feature type="transmembrane region" description="Helical" evidence="1">
    <location>
        <begin position="110"/>
        <end position="136"/>
    </location>
</feature>